<comment type="caution">
    <text evidence="2">The sequence shown here is derived from an EMBL/GenBank/DDBJ whole genome shotgun (WGS) entry which is preliminary data.</text>
</comment>
<name>A0A8T2T1H7_CERRI</name>
<reference evidence="2" key="1">
    <citation type="submission" date="2021-08" db="EMBL/GenBank/DDBJ databases">
        <title>WGS assembly of Ceratopteris richardii.</title>
        <authorList>
            <person name="Marchant D.B."/>
            <person name="Chen G."/>
            <person name="Jenkins J."/>
            <person name="Shu S."/>
            <person name="Leebens-Mack J."/>
            <person name="Grimwood J."/>
            <person name="Schmutz J."/>
            <person name="Soltis P."/>
            <person name="Soltis D."/>
            <person name="Chen Z.-H."/>
        </authorList>
    </citation>
    <scope>NUCLEOTIDE SEQUENCE</scope>
    <source>
        <strain evidence="2">Whitten #5841</strain>
        <tissue evidence="2">Leaf</tissue>
    </source>
</reference>
<keyword evidence="3" id="KW-1185">Reference proteome</keyword>
<dbReference type="EMBL" id="CM035421">
    <property type="protein sequence ID" value="KAH7387676.1"/>
    <property type="molecule type" value="Genomic_DNA"/>
</dbReference>
<accession>A0A8T2T1H7</accession>
<protein>
    <submittedName>
        <fullName evidence="2">Uncharacterized protein</fullName>
    </submittedName>
</protein>
<evidence type="ECO:0000313" key="3">
    <source>
        <dbReference type="Proteomes" id="UP000825935"/>
    </source>
</evidence>
<organism evidence="2 3">
    <name type="scientific">Ceratopteris richardii</name>
    <name type="common">Triangle waterfern</name>
    <dbReference type="NCBI Taxonomy" id="49495"/>
    <lineage>
        <taxon>Eukaryota</taxon>
        <taxon>Viridiplantae</taxon>
        <taxon>Streptophyta</taxon>
        <taxon>Embryophyta</taxon>
        <taxon>Tracheophyta</taxon>
        <taxon>Polypodiopsida</taxon>
        <taxon>Polypodiidae</taxon>
        <taxon>Polypodiales</taxon>
        <taxon>Pteridineae</taxon>
        <taxon>Pteridaceae</taxon>
        <taxon>Parkerioideae</taxon>
        <taxon>Ceratopteris</taxon>
    </lineage>
</organism>
<evidence type="ECO:0000256" key="1">
    <source>
        <dbReference type="SAM" id="Phobius"/>
    </source>
</evidence>
<dbReference type="Proteomes" id="UP000825935">
    <property type="component" value="Chromosome 16"/>
</dbReference>
<evidence type="ECO:0000313" key="2">
    <source>
        <dbReference type="EMBL" id="KAH7387676.1"/>
    </source>
</evidence>
<dbReference type="AlphaFoldDB" id="A0A8T2T1H7"/>
<gene>
    <name evidence="2" type="ORF">KP509_16G036100</name>
</gene>
<keyword evidence="1" id="KW-1133">Transmembrane helix</keyword>
<sequence>MQCMIQPAQEWIPHSGVGNTKSSVGQQVVKVPSNAMFGLFMLGVLVFTVCSVRYQPLDPWLEPGQAVSEQVKTSLSPLQKMSETLLLVEEMAMRWICFLLFVSLA</sequence>
<proteinExistence type="predicted"/>
<keyword evidence="1" id="KW-0472">Membrane</keyword>
<keyword evidence="1" id="KW-0812">Transmembrane</keyword>
<feature type="transmembrane region" description="Helical" evidence="1">
    <location>
        <begin position="35"/>
        <end position="54"/>
    </location>
</feature>